<keyword evidence="2 5" id="KW-0347">Helicase</keyword>
<keyword evidence="1" id="KW-0378">Hydrolase</keyword>
<dbReference type="InterPro" id="IPR027417">
    <property type="entry name" value="P-loop_NTPase"/>
</dbReference>
<evidence type="ECO:0000313" key="5">
    <source>
        <dbReference type="EMBL" id="PCK31235.1"/>
    </source>
</evidence>
<dbReference type="RefSeq" id="WP_099642583.1">
    <property type="nucleotide sequence ID" value="NZ_NKHF01000061.1"/>
</dbReference>
<dbReference type="Pfam" id="PF00176">
    <property type="entry name" value="SNF2-rel_dom"/>
    <property type="match status" value="1"/>
</dbReference>
<dbReference type="CDD" id="cd18012">
    <property type="entry name" value="DEXQc_arch_SWI2_SNF2"/>
    <property type="match status" value="1"/>
</dbReference>
<name>A0A2A5JP81_PSEO7</name>
<dbReference type="Proteomes" id="UP000228621">
    <property type="component" value="Unassembled WGS sequence"/>
</dbReference>
<dbReference type="CDD" id="cd18793">
    <property type="entry name" value="SF2_C_SNF"/>
    <property type="match status" value="1"/>
</dbReference>
<dbReference type="GO" id="GO:0005524">
    <property type="term" value="F:ATP binding"/>
    <property type="evidence" value="ECO:0007669"/>
    <property type="project" value="InterPro"/>
</dbReference>
<dbReference type="SUPFAM" id="SSF52540">
    <property type="entry name" value="P-loop containing nucleoside triphosphate hydrolases"/>
    <property type="match status" value="2"/>
</dbReference>
<dbReference type="PROSITE" id="PS51194">
    <property type="entry name" value="HELICASE_CTER"/>
    <property type="match status" value="1"/>
</dbReference>
<dbReference type="SMART" id="SM00487">
    <property type="entry name" value="DEXDc"/>
    <property type="match status" value="1"/>
</dbReference>
<accession>A0A2A5JP81</accession>
<evidence type="ECO:0000259" key="3">
    <source>
        <dbReference type="PROSITE" id="PS51192"/>
    </source>
</evidence>
<dbReference type="InterPro" id="IPR049730">
    <property type="entry name" value="SNF2/RAD54-like_C"/>
</dbReference>
<protein>
    <submittedName>
        <fullName evidence="5">Helicase</fullName>
    </submittedName>
</protein>
<dbReference type="FunFam" id="3.40.50.300:FF:000533">
    <property type="entry name" value="Helicase, Snf2 family"/>
    <property type="match status" value="1"/>
</dbReference>
<evidence type="ECO:0000259" key="4">
    <source>
        <dbReference type="PROSITE" id="PS51194"/>
    </source>
</evidence>
<dbReference type="GO" id="GO:0016787">
    <property type="term" value="F:hydrolase activity"/>
    <property type="evidence" value="ECO:0007669"/>
    <property type="project" value="UniProtKB-KW"/>
</dbReference>
<feature type="domain" description="Helicase C-terminal" evidence="4">
    <location>
        <begin position="1238"/>
        <end position="1396"/>
    </location>
</feature>
<keyword evidence="6" id="KW-1185">Reference proteome</keyword>
<evidence type="ECO:0000256" key="1">
    <source>
        <dbReference type="ARBA" id="ARBA00022801"/>
    </source>
</evidence>
<evidence type="ECO:0000313" key="6">
    <source>
        <dbReference type="Proteomes" id="UP000228621"/>
    </source>
</evidence>
<dbReference type="OrthoDB" id="9760715at2"/>
<reference evidence="6" key="1">
    <citation type="journal article" date="2019" name="Genome Announc.">
        <title>Draft Genome Sequence of Pseudoalteromonas piscicida Strain 36Y ROTHPW, an Hypersaline Seawater Isolate from the South Coast of Sonora, Mexico.</title>
        <authorList>
            <person name="Sanchez-Diaz R."/>
            <person name="Molina-Garza Z.J."/>
            <person name="Cruz-Suarez L.E."/>
            <person name="Selvin J."/>
            <person name="Kiran G.S."/>
            <person name="Ibarra-Gamez J.C."/>
            <person name="Gomez-Gil B."/>
            <person name="Galaviz-Silva L."/>
        </authorList>
    </citation>
    <scope>NUCLEOTIDE SEQUENCE [LARGE SCALE GENOMIC DNA]</scope>
    <source>
        <strain evidence="6">36Y_RITHPW</strain>
    </source>
</reference>
<sequence length="1403" mass="157395">MNFDFPPSINEEIAALTKQVHALPEQEQTLLTLLAVVYKPVSAIKLKRLVQALIAKEVITSSNLEPDLNLSHAQIMKWRADGLVTFNEDGVQINLKLATSLSQKVMADGQFLAILNAAEEFMPVLNAYEWERQFADEQRLIRDFLFINQLPKARAQLGFSKDPQAVCYKTNQVLLPLYFYPFSLETFVTLPEDLQYQAFATLFYTLLQNGQSITFALATLTQVEAKTKSPTLTALLAEYQLYTLQLEAAQALVANDHNSYGLQLTAAIAFLQQSGDIISRFEAALKAKHKISKRKKQYLARTLGLFHKLALLQQANGKDSALFETLSLQLEYENQDNKAPYSNYFANNVLLYCSESLSQNTPYSSAHLNYSVLKKSHYFDYYIGRLLDCFAHFWCNKTLDATVLEHLDDCILAFEQLSMPLFTALAKQLLRAQHGEFYPLASNIEFNFSALVTKKSPWDLALDKLIALSPTSHTDQAGDEQYRLIWQLRQGRFDVEFLAREQKRGKTGWGKGKPLACKKLKQHPEHFSYISQSDKKLIDAIALQSGYGYSGKSDYMLAGLPALKAAVGATNLYHEDDLTQPITIAEQSPELHIRQHGDDLLLSIPNLPSYFGQAQTYSFIQQTEHHYEFIVFNQSHLQVAEIIGESGLTVPVSAKQKVLSSIKAIAPYLNVQSDLADIDTGLDAIEAQSALVINIQPYHQGLDYHCVVMPFGEKGPVFHPGHGIATVSAEIDGKRLSTTRDLLLEQQRLDELDTHCPLFLEMIDNRLSLAQMDEALEVLQELETVINQDPCPMPIKLRWPKGKKVKLSNKLESQHLQLAMSKKNEWFDMTGELQVSNDQVIELKALLKMVATSNGRFIALDSEQVVALSSELKSQLDQLNHATEGGKFHPLAAPLIAEATTGMRMKTLPAWEEQNEKMQQAVAITPVLPSTLQAELRDYQQAGFDWAMRLAHWGAGACLADDMGLGKTIQALAIILARANVGPTLVIAPTSVCFNWQQEIQKFAPTLSVKVFADFPNSAARAEMLSNLQPLDCVILSYGLLQREVDILKPIAFETIVADEAQALKNPLAKRTQAACALKGKFKLITTGTPIENNLTELWSLFRFVNPGLLGNLKRFSEKFSAPIENANEDKIAAHRARKGLKHLIQPFILRRMKHQVLTELPPRTEINVPIQLSQEEQTFYEALRQNAIDEISQSTQQDSANEQRFKMLAALTRLRQACCHPKLLMAESQIASAKLAALDELLTEFQENNHKALIFSQFVGHLQLIKSHLEKRGIRFQYLDGSTPAKARQQAVNAFQKGDGEVFLISLKAGGSGLNLTAADYVIHMDPWWNPAVEEQASDRVHRMGQTRPVTIYRLIAKGTIEEQIVELHHHKKDLADQLLANTDKVMKLDVNDVLSMLKETL</sequence>
<dbReference type="Gene3D" id="3.40.50.300">
    <property type="entry name" value="P-loop containing nucleotide triphosphate hydrolases"/>
    <property type="match status" value="1"/>
</dbReference>
<gene>
    <name evidence="5" type="ORF">CEX98_13450</name>
</gene>
<evidence type="ECO:0000256" key="2">
    <source>
        <dbReference type="ARBA" id="ARBA00022806"/>
    </source>
</evidence>
<dbReference type="Gene3D" id="3.40.50.10810">
    <property type="entry name" value="Tandem AAA-ATPase domain"/>
    <property type="match status" value="1"/>
</dbReference>
<dbReference type="InterPro" id="IPR014001">
    <property type="entry name" value="Helicase_ATP-bd"/>
</dbReference>
<dbReference type="EMBL" id="NKHF01000061">
    <property type="protein sequence ID" value="PCK31235.1"/>
    <property type="molecule type" value="Genomic_DNA"/>
</dbReference>
<dbReference type="PANTHER" id="PTHR10799">
    <property type="entry name" value="SNF2/RAD54 HELICASE FAMILY"/>
    <property type="match status" value="1"/>
</dbReference>
<dbReference type="InterPro" id="IPR038718">
    <property type="entry name" value="SNF2-like_sf"/>
</dbReference>
<dbReference type="Pfam" id="PF00271">
    <property type="entry name" value="Helicase_C"/>
    <property type="match status" value="1"/>
</dbReference>
<dbReference type="SMART" id="SM00490">
    <property type="entry name" value="HELICc"/>
    <property type="match status" value="1"/>
</dbReference>
<dbReference type="InterPro" id="IPR000330">
    <property type="entry name" value="SNF2_N"/>
</dbReference>
<dbReference type="PROSITE" id="PS51192">
    <property type="entry name" value="HELICASE_ATP_BIND_1"/>
    <property type="match status" value="1"/>
</dbReference>
<proteinExistence type="predicted"/>
<keyword evidence="2 5" id="KW-0067">ATP-binding</keyword>
<dbReference type="InterPro" id="IPR001650">
    <property type="entry name" value="Helicase_C-like"/>
</dbReference>
<dbReference type="GO" id="GO:0004386">
    <property type="term" value="F:helicase activity"/>
    <property type="evidence" value="ECO:0007669"/>
    <property type="project" value="UniProtKB-KW"/>
</dbReference>
<keyword evidence="2 5" id="KW-0547">Nucleotide-binding</keyword>
<feature type="domain" description="Helicase ATP-binding" evidence="3">
    <location>
        <begin position="948"/>
        <end position="1108"/>
    </location>
</feature>
<comment type="caution">
    <text evidence="5">The sequence shown here is derived from an EMBL/GenBank/DDBJ whole genome shotgun (WGS) entry which is preliminary data.</text>
</comment>
<organism evidence="5 6">
    <name type="scientific">Pseudoalteromonas piscicida</name>
    <dbReference type="NCBI Taxonomy" id="43662"/>
    <lineage>
        <taxon>Bacteria</taxon>
        <taxon>Pseudomonadati</taxon>
        <taxon>Pseudomonadota</taxon>
        <taxon>Gammaproteobacteria</taxon>
        <taxon>Alteromonadales</taxon>
        <taxon>Pseudoalteromonadaceae</taxon>
        <taxon>Pseudoalteromonas</taxon>
    </lineage>
</organism>